<name>A0ABQ7FRW4_DUNSA</name>
<comment type="caution">
    <text evidence="1">The sequence shown here is derived from an EMBL/GenBank/DDBJ whole genome shotgun (WGS) entry which is preliminary data.</text>
</comment>
<evidence type="ECO:0000313" key="2">
    <source>
        <dbReference type="Proteomes" id="UP000815325"/>
    </source>
</evidence>
<dbReference type="EMBL" id="MU073747">
    <property type="protein sequence ID" value="KAF5825328.1"/>
    <property type="molecule type" value="Genomic_DNA"/>
</dbReference>
<evidence type="ECO:0000313" key="1">
    <source>
        <dbReference type="EMBL" id="KAF5825328.1"/>
    </source>
</evidence>
<reference evidence="1" key="1">
    <citation type="submission" date="2017-08" db="EMBL/GenBank/DDBJ databases">
        <authorList>
            <person name="Polle J.E."/>
            <person name="Barry K."/>
            <person name="Cushman J."/>
            <person name="Schmutz J."/>
            <person name="Tran D."/>
            <person name="Hathwaick L.T."/>
            <person name="Yim W.C."/>
            <person name="Jenkins J."/>
            <person name="Mckie-Krisberg Z.M."/>
            <person name="Prochnik S."/>
            <person name="Lindquist E."/>
            <person name="Dockter R.B."/>
            <person name="Adam C."/>
            <person name="Molina H."/>
            <person name="Bunkerborg J."/>
            <person name="Jin E."/>
            <person name="Buchheim M."/>
            <person name="Magnuson J."/>
        </authorList>
    </citation>
    <scope>NUCLEOTIDE SEQUENCE</scope>
    <source>
        <strain evidence="1">CCAP 19/18</strain>
    </source>
</reference>
<dbReference type="Proteomes" id="UP000815325">
    <property type="component" value="Unassembled WGS sequence"/>
</dbReference>
<sequence>MLDDGYLLPPFEMPEAESIRMTLLNILRWFDNYGYLNSSGKKLVIVYDDMCHLLRYAIKRQHLHPGIEAFVKEAEHCVDRFHFVHNHKGVWCDLNVNPFTMEELKGVNTEICEQRFK</sequence>
<keyword evidence="2" id="KW-1185">Reference proteome</keyword>
<gene>
    <name evidence="1" type="ORF">DUNSADRAFT_11608</name>
</gene>
<proteinExistence type="predicted"/>
<protein>
    <submittedName>
        <fullName evidence="1">Uncharacterized protein</fullName>
    </submittedName>
</protein>
<organism evidence="1 2">
    <name type="scientific">Dunaliella salina</name>
    <name type="common">Green alga</name>
    <name type="synonym">Protococcus salinus</name>
    <dbReference type="NCBI Taxonomy" id="3046"/>
    <lineage>
        <taxon>Eukaryota</taxon>
        <taxon>Viridiplantae</taxon>
        <taxon>Chlorophyta</taxon>
        <taxon>core chlorophytes</taxon>
        <taxon>Chlorophyceae</taxon>
        <taxon>CS clade</taxon>
        <taxon>Chlamydomonadales</taxon>
        <taxon>Dunaliellaceae</taxon>
        <taxon>Dunaliella</taxon>
    </lineage>
</organism>
<accession>A0ABQ7FRW4</accession>